<dbReference type="EMBL" id="CP003563">
    <property type="protein sequence ID" value="AFL52778.1"/>
    <property type="molecule type" value="Genomic_DNA"/>
</dbReference>
<evidence type="ECO:0000313" key="2">
    <source>
        <dbReference type="Proteomes" id="UP000006180"/>
    </source>
</evidence>
<proteinExistence type="predicted"/>
<dbReference type="AlphaFoldDB" id="I3XA72"/>
<dbReference type="Proteomes" id="UP000006180">
    <property type="component" value="Chromosome"/>
</dbReference>
<sequence length="44" mass="5080">MSCRSRHSCWERRGRAGCSFDQGSRDEFEKDANSCLVKLSLTIR</sequence>
<dbReference type="HOGENOM" id="CLU_3222110_0_0_5"/>
<name>I3XA72_SINF2</name>
<gene>
    <name evidence="1" type="ORF">USDA257_c42390</name>
</gene>
<protein>
    <submittedName>
        <fullName evidence="1">Uncharacterized protein</fullName>
    </submittedName>
</protein>
<accession>I3XA72</accession>
<organism evidence="1 2">
    <name type="scientific">Sinorhizobium fredii (strain USDA 257)</name>
    <dbReference type="NCBI Taxonomy" id="1185652"/>
    <lineage>
        <taxon>Bacteria</taxon>
        <taxon>Pseudomonadati</taxon>
        <taxon>Pseudomonadota</taxon>
        <taxon>Alphaproteobacteria</taxon>
        <taxon>Hyphomicrobiales</taxon>
        <taxon>Rhizobiaceae</taxon>
        <taxon>Sinorhizobium/Ensifer group</taxon>
        <taxon>Sinorhizobium</taxon>
    </lineage>
</organism>
<dbReference type="PATRIC" id="fig|1185652.3.peg.4405"/>
<reference evidence="1 2" key="1">
    <citation type="journal article" date="2012" name="J. Bacteriol.">
        <title>Complete genome sequence of the broad-host-range strain Sinorhizobium fredii USDA257.</title>
        <authorList>
            <person name="Schuldes J."/>
            <person name="Rodriguez Orbegoso M."/>
            <person name="Schmeisser C."/>
            <person name="Krishnan H.B."/>
            <person name="Daniel R."/>
            <person name="Streit W.R."/>
        </authorList>
    </citation>
    <scope>NUCLEOTIDE SEQUENCE [LARGE SCALE GENOMIC DNA]</scope>
    <source>
        <strain evidence="1 2">USDA 257</strain>
    </source>
</reference>
<evidence type="ECO:0000313" key="1">
    <source>
        <dbReference type="EMBL" id="AFL52778.1"/>
    </source>
</evidence>
<dbReference type="KEGG" id="sfd:USDA257_c42390"/>